<evidence type="ECO:0000313" key="5">
    <source>
        <dbReference type="Proteomes" id="UP000735302"/>
    </source>
</evidence>
<dbReference type="Pfam" id="PF22486">
    <property type="entry name" value="MATH_2"/>
    <property type="match status" value="1"/>
</dbReference>
<feature type="domain" description="MATH" evidence="3">
    <location>
        <begin position="387"/>
        <end position="533"/>
    </location>
</feature>
<evidence type="ECO:0000259" key="3">
    <source>
        <dbReference type="PROSITE" id="PS50144"/>
    </source>
</evidence>
<dbReference type="Proteomes" id="UP000735302">
    <property type="component" value="Unassembled WGS sequence"/>
</dbReference>
<keyword evidence="1" id="KW-0175">Coiled coil</keyword>
<proteinExistence type="predicted"/>
<keyword evidence="4" id="KW-0675">Receptor</keyword>
<dbReference type="PROSITE" id="PS50144">
    <property type="entry name" value="MATH"/>
    <property type="match status" value="1"/>
</dbReference>
<dbReference type="SMART" id="SM00061">
    <property type="entry name" value="MATH"/>
    <property type="match status" value="1"/>
</dbReference>
<dbReference type="SUPFAM" id="SSF49599">
    <property type="entry name" value="TRAF domain-like"/>
    <property type="match status" value="1"/>
</dbReference>
<name>A0AAV3YHB1_9GAST</name>
<evidence type="ECO:0000256" key="2">
    <source>
        <dbReference type="SAM" id="MobiDB-lite"/>
    </source>
</evidence>
<keyword evidence="5" id="KW-1185">Reference proteome</keyword>
<dbReference type="Gene3D" id="2.60.210.10">
    <property type="entry name" value="Apoptosis, Tumor Necrosis Factor Receptor Associated Protein 2, Chain A"/>
    <property type="match status" value="1"/>
</dbReference>
<feature type="region of interest" description="Disordered" evidence="2">
    <location>
        <begin position="275"/>
        <end position="301"/>
    </location>
</feature>
<dbReference type="EMBL" id="BLXT01000945">
    <property type="protein sequence ID" value="GFN81678.1"/>
    <property type="molecule type" value="Genomic_DNA"/>
</dbReference>
<accession>A0AAV3YHB1</accession>
<dbReference type="InterPro" id="IPR008974">
    <property type="entry name" value="TRAF-like"/>
</dbReference>
<dbReference type="PANTHER" id="PTHR10131:SF94">
    <property type="entry name" value="TNF RECEPTOR-ASSOCIATED FACTOR 4"/>
    <property type="match status" value="1"/>
</dbReference>
<gene>
    <name evidence="4" type="ORF">PoB_000818400</name>
</gene>
<dbReference type="PANTHER" id="PTHR10131">
    <property type="entry name" value="TNF RECEPTOR ASSOCIATED FACTOR"/>
    <property type="match status" value="1"/>
</dbReference>
<sequence length="538" mass="60607">MSQRPLALCRSLSDSGFGVTTGESDSNYYNTLMFPRQNSRAGVRNKLRPGFDGSPHDVALRWERVYSAQETKAYVVNHSLGTLDMVLECISRELESPLDSNSDGLFNTPPPSYNSLTEEKSIASCGDAPHVDITSVKAFCSETGDQEVEPNSADDERLSDDDRHHLVRSVEELRKNLDLLHSKLDGLLEQKPDKRTLGDYRTLHLKESSGLQDEFIAKRTVNATARENLRERNFSKESIYVQIEHEYYNLQRMRFLYPHVGRFFKGFSPFPTAAMASAKAPPPPPTETASTQTNSDPADDVESLKKKYSDLQKENASLRVEVQALKQLISRKSTVPRQKPGMRVKAASLSDDDRCSAPLYTVVNCTAGRPTTPPPRPPVRKEIQITEVTYEWTIHDYNRQFQEQKSGECLKTTSPPFFITHNGYRACMEAYLDGDGDAKGSYLSVFLRILPGDRDHQLSWPAHLKLSFILVNQTGEGKESIKTFVEHVFPRPSKNGNSSCGNDCWGVIDLASHDLICSKHFIFRDKLLLKCRVHILSD</sequence>
<evidence type="ECO:0000313" key="4">
    <source>
        <dbReference type="EMBL" id="GFN81678.1"/>
    </source>
</evidence>
<dbReference type="InterPro" id="IPR002083">
    <property type="entry name" value="MATH/TRAF_dom"/>
</dbReference>
<comment type="caution">
    <text evidence="4">The sequence shown here is derived from an EMBL/GenBank/DDBJ whole genome shotgun (WGS) entry which is preliminary data.</text>
</comment>
<feature type="coiled-coil region" evidence="1">
    <location>
        <begin position="301"/>
        <end position="328"/>
    </location>
</feature>
<evidence type="ECO:0000256" key="1">
    <source>
        <dbReference type="SAM" id="Coils"/>
    </source>
</evidence>
<organism evidence="4 5">
    <name type="scientific">Plakobranchus ocellatus</name>
    <dbReference type="NCBI Taxonomy" id="259542"/>
    <lineage>
        <taxon>Eukaryota</taxon>
        <taxon>Metazoa</taxon>
        <taxon>Spiralia</taxon>
        <taxon>Lophotrochozoa</taxon>
        <taxon>Mollusca</taxon>
        <taxon>Gastropoda</taxon>
        <taxon>Heterobranchia</taxon>
        <taxon>Euthyneura</taxon>
        <taxon>Panpulmonata</taxon>
        <taxon>Sacoglossa</taxon>
        <taxon>Placobranchoidea</taxon>
        <taxon>Plakobranchidae</taxon>
        <taxon>Plakobranchus</taxon>
    </lineage>
</organism>
<protein>
    <submittedName>
        <fullName evidence="4">Tnf receptor-associated factor</fullName>
    </submittedName>
</protein>
<dbReference type="AlphaFoldDB" id="A0AAV3YHB1"/>
<reference evidence="4 5" key="1">
    <citation type="journal article" date="2021" name="Elife">
        <title>Chloroplast acquisition without the gene transfer in kleptoplastic sea slugs, Plakobranchus ocellatus.</title>
        <authorList>
            <person name="Maeda T."/>
            <person name="Takahashi S."/>
            <person name="Yoshida T."/>
            <person name="Shimamura S."/>
            <person name="Takaki Y."/>
            <person name="Nagai Y."/>
            <person name="Toyoda A."/>
            <person name="Suzuki Y."/>
            <person name="Arimoto A."/>
            <person name="Ishii H."/>
            <person name="Satoh N."/>
            <person name="Nishiyama T."/>
            <person name="Hasebe M."/>
            <person name="Maruyama T."/>
            <person name="Minagawa J."/>
            <person name="Obokata J."/>
            <person name="Shigenobu S."/>
        </authorList>
    </citation>
    <scope>NUCLEOTIDE SEQUENCE [LARGE SCALE GENOMIC DNA]</scope>
</reference>